<reference evidence="2 4" key="1">
    <citation type="submission" date="2017-06" db="EMBL/GenBank/DDBJ databases">
        <title>Genome Sequencing of the methanotroph Methylovulum psychrotolerants str. HV10-M2 isolated from a high-altitude environment.</title>
        <authorList>
            <person name="Mateos-Rivera A."/>
        </authorList>
    </citation>
    <scope>NUCLEOTIDE SEQUENCE [LARGE SCALE GENOMIC DNA]</scope>
    <source>
        <strain evidence="2 4">HV10_M2</strain>
    </source>
</reference>
<dbReference type="InterPro" id="IPR000863">
    <property type="entry name" value="Sulfotransferase_dom"/>
</dbReference>
<dbReference type="EMBL" id="PGFZ01000004">
    <property type="protein sequence ID" value="POZ51992.1"/>
    <property type="molecule type" value="Genomic_DNA"/>
</dbReference>
<dbReference type="Gene3D" id="3.40.50.300">
    <property type="entry name" value="P-loop containing nucleotide triphosphate hydrolases"/>
    <property type="match status" value="1"/>
</dbReference>
<evidence type="ECO:0000313" key="4">
    <source>
        <dbReference type="Proteomes" id="UP000197019"/>
    </source>
</evidence>
<dbReference type="InterPro" id="IPR027417">
    <property type="entry name" value="P-loop_NTPase"/>
</dbReference>
<reference evidence="3 5" key="2">
    <citation type="submission" date="2017-11" db="EMBL/GenBank/DDBJ databases">
        <title>Draft Genome Sequence of Methylobacter psychrotolerans Sph1T, an Obligate Methanotroph from Low-Temperature Environments.</title>
        <authorList>
            <person name="Oshkin I.Y."/>
            <person name="Miroshnikov K."/>
            <person name="Belova S.E."/>
            <person name="Korzhenkov A."/>
            <person name="Toshchakov S.V."/>
            <person name="Dedysh S.N."/>
        </authorList>
    </citation>
    <scope>NUCLEOTIDE SEQUENCE [LARGE SCALE GENOMIC DNA]</scope>
    <source>
        <strain evidence="3 5">Sph1</strain>
    </source>
</reference>
<name>A0A1Z4C237_9GAMM</name>
<accession>A0A1Z4C237</accession>
<dbReference type="EMBL" id="CP022129">
    <property type="protein sequence ID" value="ASF47597.1"/>
    <property type="molecule type" value="Genomic_DNA"/>
</dbReference>
<dbReference type="RefSeq" id="WP_088620468.1">
    <property type="nucleotide sequence ID" value="NZ_CP022129.1"/>
</dbReference>
<evidence type="ECO:0000313" key="5">
    <source>
        <dbReference type="Proteomes" id="UP000237423"/>
    </source>
</evidence>
<dbReference type="GO" id="GO:0008146">
    <property type="term" value="F:sulfotransferase activity"/>
    <property type="evidence" value="ECO:0007669"/>
    <property type="project" value="InterPro"/>
</dbReference>
<dbReference type="KEGG" id="mpsy:CEK71_16855"/>
<dbReference type="SUPFAM" id="SSF52540">
    <property type="entry name" value="P-loop containing nucleoside triphosphate hydrolases"/>
    <property type="match status" value="1"/>
</dbReference>
<dbReference type="OrthoDB" id="9075305at2"/>
<dbReference type="Proteomes" id="UP000197019">
    <property type="component" value="Chromosome"/>
</dbReference>
<dbReference type="AlphaFoldDB" id="A0A1Z4C237"/>
<organism evidence="2 4">
    <name type="scientific">Methylovulum psychrotolerans</name>
    <dbReference type="NCBI Taxonomy" id="1704499"/>
    <lineage>
        <taxon>Bacteria</taxon>
        <taxon>Pseudomonadati</taxon>
        <taxon>Pseudomonadota</taxon>
        <taxon>Gammaproteobacteria</taxon>
        <taxon>Methylococcales</taxon>
        <taxon>Methylococcaceae</taxon>
        <taxon>Methylovulum</taxon>
    </lineage>
</organism>
<protein>
    <submittedName>
        <fullName evidence="3">Sulfotransferase</fullName>
    </submittedName>
</protein>
<evidence type="ECO:0000313" key="2">
    <source>
        <dbReference type="EMBL" id="ASF47597.1"/>
    </source>
</evidence>
<sequence length="288" mass="32927">MTQFVIGIGSQRAGSTLLHRILEQCSPIYMNPVKELHYFDTLFHVRHESVLKHFSVNQLNREIDRLVKAEDFAFVNKRYKNSLRANFLLATKPIQKIDYIDLFRPVAKHYDMLGEITPEYMILPEPGIRKMREVVGEDAKILLLARNPVKRFVSAFKLLMYGLPNSGQLVFEEEMLKILDTGGEWMRVQDALNDYATALTLYRQEFPHVLMLSHDALFGDVEGTAATLAEFLEIPISLGNYQKIVGTKVNALDETKELSDATLALLQTRYESNQQYLDSFFGEGNCVA</sequence>
<keyword evidence="3" id="KW-0808">Transferase</keyword>
<feature type="domain" description="Sulfotransferase" evidence="1">
    <location>
        <begin position="8"/>
        <end position="260"/>
    </location>
</feature>
<evidence type="ECO:0000313" key="3">
    <source>
        <dbReference type="EMBL" id="POZ51992.1"/>
    </source>
</evidence>
<keyword evidence="4" id="KW-1185">Reference proteome</keyword>
<dbReference type="Pfam" id="PF00685">
    <property type="entry name" value="Sulfotransfer_1"/>
    <property type="match status" value="1"/>
</dbReference>
<gene>
    <name evidence="3" type="ORF">AADEFJLK_02213</name>
    <name evidence="2" type="ORF">CEK71_16855</name>
</gene>
<dbReference type="Proteomes" id="UP000237423">
    <property type="component" value="Unassembled WGS sequence"/>
</dbReference>
<evidence type="ECO:0000259" key="1">
    <source>
        <dbReference type="Pfam" id="PF00685"/>
    </source>
</evidence>
<proteinExistence type="predicted"/>